<evidence type="ECO:0000256" key="1">
    <source>
        <dbReference type="ARBA" id="ARBA00023242"/>
    </source>
</evidence>
<keyword evidence="4" id="KW-1185">Reference proteome</keyword>
<dbReference type="PROSITE" id="PS50048">
    <property type="entry name" value="ZN2_CY6_FUNGAL_2"/>
    <property type="match status" value="1"/>
</dbReference>
<accession>A0AAE0K5W7</accession>
<dbReference type="InterPro" id="IPR001138">
    <property type="entry name" value="Zn2Cys6_DnaBD"/>
</dbReference>
<evidence type="ECO:0000313" key="3">
    <source>
        <dbReference type="EMBL" id="KAK3370659.1"/>
    </source>
</evidence>
<dbReference type="AlphaFoldDB" id="A0AAE0K5W7"/>
<name>A0AAE0K5W7_9PEZI</name>
<feature type="domain" description="Zn(2)-C6 fungal-type" evidence="2">
    <location>
        <begin position="20"/>
        <end position="50"/>
    </location>
</feature>
<reference evidence="3" key="1">
    <citation type="journal article" date="2023" name="Mol. Phylogenet. Evol.">
        <title>Genome-scale phylogeny and comparative genomics of the fungal order Sordariales.</title>
        <authorList>
            <person name="Hensen N."/>
            <person name="Bonometti L."/>
            <person name="Westerberg I."/>
            <person name="Brannstrom I.O."/>
            <person name="Guillou S."/>
            <person name="Cros-Aarteil S."/>
            <person name="Calhoun S."/>
            <person name="Haridas S."/>
            <person name="Kuo A."/>
            <person name="Mondo S."/>
            <person name="Pangilinan J."/>
            <person name="Riley R."/>
            <person name="LaButti K."/>
            <person name="Andreopoulos B."/>
            <person name="Lipzen A."/>
            <person name="Chen C."/>
            <person name="Yan M."/>
            <person name="Daum C."/>
            <person name="Ng V."/>
            <person name="Clum A."/>
            <person name="Steindorff A."/>
            <person name="Ohm R.A."/>
            <person name="Martin F."/>
            <person name="Silar P."/>
            <person name="Natvig D.O."/>
            <person name="Lalanne C."/>
            <person name="Gautier V."/>
            <person name="Ament-Velasquez S.L."/>
            <person name="Kruys A."/>
            <person name="Hutchinson M.I."/>
            <person name="Powell A.J."/>
            <person name="Barry K."/>
            <person name="Miller A.N."/>
            <person name="Grigoriev I.V."/>
            <person name="Debuchy R."/>
            <person name="Gladieux P."/>
            <person name="Hiltunen Thoren M."/>
            <person name="Johannesson H."/>
        </authorList>
    </citation>
    <scope>NUCLEOTIDE SEQUENCE</scope>
    <source>
        <strain evidence="3">CBS 232.78</strain>
    </source>
</reference>
<dbReference type="InterPro" id="IPR036864">
    <property type="entry name" value="Zn2-C6_fun-type_DNA-bd_sf"/>
</dbReference>
<reference evidence="3" key="2">
    <citation type="submission" date="2023-06" db="EMBL/GenBank/DDBJ databases">
        <authorList>
            <consortium name="Lawrence Berkeley National Laboratory"/>
            <person name="Haridas S."/>
            <person name="Hensen N."/>
            <person name="Bonometti L."/>
            <person name="Westerberg I."/>
            <person name="Brannstrom I.O."/>
            <person name="Guillou S."/>
            <person name="Cros-Aarteil S."/>
            <person name="Calhoun S."/>
            <person name="Kuo A."/>
            <person name="Mondo S."/>
            <person name="Pangilinan J."/>
            <person name="Riley R."/>
            <person name="LaButti K."/>
            <person name="Andreopoulos B."/>
            <person name="Lipzen A."/>
            <person name="Chen C."/>
            <person name="Yanf M."/>
            <person name="Daum C."/>
            <person name="Ng V."/>
            <person name="Clum A."/>
            <person name="Steindorff A."/>
            <person name="Ohm R."/>
            <person name="Martin F."/>
            <person name="Silar P."/>
            <person name="Natvig D."/>
            <person name="Lalanne C."/>
            <person name="Gautier V."/>
            <person name="Ament-velasquez S.L."/>
            <person name="Kruys A."/>
            <person name="Hutchinson M.I."/>
            <person name="Powell A.J."/>
            <person name="Barry K."/>
            <person name="Miller A.N."/>
            <person name="Grigoriev I.V."/>
            <person name="Debuchy R."/>
            <person name="Gladieux P."/>
            <person name="Thoren M.H."/>
            <person name="Johannesson H."/>
        </authorList>
    </citation>
    <scope>NUCLEOTIDE SEQUENCE</scope>
    <source>
        <strain evidence="3">CBS 232.78</strain>
    </source>
</reference>
<gene>
    <name evidence="3" type="ORF">B0H63DRAFT_319271</name>
</gene>
<dbReference type="SUPFAM" id="SSF57701">
    <property type="entry name" value="Zn2/Cys6 DNA-binding domain"/>
    <property type="match status" value="1"/>
</dbReference>
<comment type="caution">
    <text evidence="3">The sequence shown here is derived from an EMBL/GenBank/DDBJ whole genome shotgun (WGS) entry which is preliminary data.</text>
</comment>
<protein>
    <recommendedName>
        <fullName evidence="2">Zn(2)-C6 fungal-type domain-containing protein</fullName>
    </recommendedName>
</protein>
<dbReference type="PROSITE" id="PS00463">
    <property type="entry name" value="ZN2_CY6_FUNGAL_1"/>
    <property type="match status" value="1"/>
</dbReference>
<dbReference type="SMART" id="SM00066">
    <property type="entry name" value="GAL4"/>
    <property type="match status" value="1"/>
</dbReference>
<dbReference type="Gene3D" id="4.10.240.10">
    <property type="entry name" value="Zn(2)-C6 fungal-type DNA-binding domain"/>
    <property type="match status" value="1"/>
</dbReference>
<dbReference type="Pfam" id="PF00172">
    <property type="entry name" value="Zn_clus"/>
    <property type="match status" value="1"/>
</dbReference>
<dbReference type="GO" id="GO:0000981">
    <property type="term" value="F:DNA-binding transcription factor activity, RNA polymerase II-specific"/>
    <property type="evidence" value="ECO:0007669"/>
    <property type="project" value="InterPro"/>
</dbReference>
<organism evidence="3 4">
    <name type="scientific">Podospora didyma</name>
    <dbReference type="NCBI Taxonomy" id="330526"/>
    <lineage>
        <taxon>Eukaryota</taxon>
        <taxon>Fungi</taxon>
        <taxon>Dikarya</taxon>
        <taxon>Ascomycota</taxon>
        <taxon>Pezizomycotina</taxon>
        <taxon>Sordariomycetes</taxon>
        <taxon>Sordariomycetidae</taxon>
        <taxon>Sordariales</taxon>
        <taxon>Podosporaceae</taxon>
        <taxon>Podospora</taxon>
    </lineage>
</organism>
<dbReference type="GO" id="GO:0008270">
    <property type="term" value="F:zinc ion binding"/>
    <property type="evidence" value="ECO:0007669"/>
    <property type="project" value="InterPro"/>
</dbReference>
<sequence>MLSPGEISPNTPLLGPRSYGCENCREQHLKCDRVTPICGRCKASHRDCRRSALKIRIVKRPLSFPITHSRVAPFPYFCHLLTCGRLAEKFAFKQKWVKTAPKGRCPFFHHCNPHQADVALTYIK</sequence>
<evidence type="ECO:0000259" key="2">
    <source>
        <dbReference type="PROSITE" id="PS50048"/>
    </source>
</evidence>
<keyword evidence="1" id="KW-0539">Nucleus</keyword>
<proteinExistence type="predicted"/>
<evidence type="ECO:0000313" key="4">
    <source>
        <dbReference type="Proteomes" id="UP001285441"/>
    </source>
</evidence>
<dbReference type="Proteomes" id="UP001285441">
    <property type="component" value="Unassembled WGS sequence"/>
</dbReference>
<dbReference type="CDD" id="cd00067">
    <property type="entry name" value="GAL4"/>
    <property type="match status" value="1"/>
</dbReference>
<dbReference type="EMBL" id="JAULSW010000009">
    <property type="protein sequence ID" value="KAK3370659.1"/>
    <property type="molecule type" value="Genomic_DNA"/>
</dbReference>